<dbReference type="InterPro" id="IPR000209">
    <property type="entry name" value="Peptidase_S8/S53_dom"/>
</dbReference>
<dbReference type="PRINTS" id="PR00723">
    <property type="entry name" value="SUBTILISIN"/>
</dbReference>
<keyword evidence="11" id="KW-0325">Glycoprotein</keyword>
<keyword evidence="7 12" id="KW-0378">Hydrolase</keyword>
<dbReference type="PANTHER" id="PTHR43806:SF11">
    <property type="entry name" value="CEREVISIN-RELATED"/>
    <property type="match status" value="1"/>
</dbReference>
<dbReference type="InterPro" id="IPR015500">
    <property type="entry name" value="Peptidase_S8_subtilisin-rel"/>
</dbReference>
<dbReference type="FunFam" id="3.40.50.200:FF:000014">
    <property type="entry name" value="Proteinase K"/>
    <property type="match status" value="1"/>
</dbReference>
<feature type="active site" description="Charge relay system" evidence="12">
    <location>
        <position position="167"/>
    </location>
</feature>
<dbReference type="GO" id="GO:0005576">
    <property type="term" value="C:extracellular region"/>
    <property type="evidence" value="ECO:0007669"/>
    <property type="project" value="UniProtKB-SubCell"/>
</dbReference>
<comment type="subcellular location">
    <subcellularLocation>
        <location evidence="2">Secreted</location>
    </subcellularLocation>
</comment>
<feature type="domain" description="Peptidase S8/S53" evidence="15">
    <location>
        <begin position="158"/>
        <end position="372"/>
    </location>
</feature>
<evidence type="ECO:0000256" key="12">
    <source>
        <dbReference type="PROSITE-ProRule" id="PRU01240"/>
    </source>
</evidence>
<dbReference type="STRING" id="1215338.A0A059J8X0"/>
<dbReference type="EMBL" id="AOKY01000263">
    <property type="protein sequence ID" value="KDB24326.1"/>
    <property type="molecule type" value="Genomic_DNA"/>
</dbReference>
<dbReference type="PROSITE" id="PS00136">
    <property type="entry name" value="SUBTILASE_ASP"/>
    <property type="match status" value="1"/>
</dbReference>
<dbReference type="GO" id="GO:0006508">
    <property type="term" value="P:proteolysis"/>
    <property type="evidence" value="ECO:0007669"/>
    <property type="project" value="UniProtKB-KW"/>
</dbReference>
<dbReference type="Gene3D" id="3.40.50.200">
    <property type="entry name" value="Peptidase S8/S53 domain"/>
    <property type="match status" value="1"/>
</dbReference>
<evidence type="ECO:0000256" key="3">
    <source>
        <dbReference type="ARBA" id="ARBA00011073"/>
    </source>
</evidence>
<comment type="function">
    <text evidence="1">Secreted subtilisin-like serine protease with keratinolytic activity that contributes to pathogenicity.</text>
</comment>
<evidence type="ECO:0000256" key="5">
    <source>
        <dbReference type="ARBA" id="ARBA00022670"/>
    </source>
</evidence>
<evidence type="ECO:0000256" key="4">
    <source>
        <dbReference type="ARBA" id="ARBA00022525"/>
    </source>
</evidence>
<evidence type="ECO:0000256" key="6">
    <source>
        <dbReference type="ARBA" id="ARBA00022729"/>
    </source>
</evidence>
<keyword evidence="8 12" id="KW-0720">Serine protease</keyword>
<dbReference type="InterPro" id="IPR010259">
    <property type="entry name" value="S8pro/Inhibitor_I9"/>
</dbReference>
<gene>
    <name evidence="17" type="ORF">H109_03771</name>
</gene>
<evidence type="ECO:0000313" key="18">
    <source>
        <dbReference type="Proteomes" id="UP000024533"/>
    </source>
</evidence>
<evidence type="ECO:0000256" key="10">
    <source>
        <dbReference type="ARBA" id="ARBA00023145"/>
    </source>
</evidence>
<dbReference type="CDD" id="cd04077">
    <property type="entry name" value="Peptidases_S8_PCSK9_ProteinaseK_like"/>
    <property type="match status" value="1"/>
</dbReference>
<dbReference type="PROSITE" id="PS00137">
    <property type="entry name" value="SUBTILASE_HIS"/>
    <property type="match status" value="1"/>
</dbReference>
<feature type="signal peptide" evidence="14">
    <location>
        <begin position="1"/>
        <end position="20"/>
    </location>
</feature>
<name>A0A059J8X0_TRIIM</name>
<dbReference type="InterPro" id="IPR034193">
    <property type="entry name" value="PCSK9_ProteinaseK-like"/>
</dbReference>
<comment type="caution">
    <text evidence="17">The sequence shown here is derived from an EMBL/GenBank/DDBJ whole genome shotgun (WGS) entry which is preliminary data.</text>
</comment>
<feature type="active site" description="Charge relay system" evidence="12">
    <location>
        <position position="358"/>
    </location>
</feature>
<proteinExistence type="inferred from homology"/>
<feature type="chain" id="PRO_5001579093" evidence="14">
    <location>
        <begin position="21"/>
        <end position="412"/>
    </location>
</feature>
<accession>A0A059J8X0</accession>
<dbReference type="InterPro" id="IPR023827">
    <property type="entry name" value="Peptidase_S8_Asp-AS"/>
</dbReference>
<reference evidence="17 18" key="1">
    <citation type="submission" date="2014-02" db="EMBL/GenBank/DDBJ databases">
        <title>The Genome Sequence of Trichophyton interdigitale MR816.</title>
        <authorList>
            <consortium name="The Broad Institute Genomics Platform"/>
            <person name="Cuomo C.A."/>
            <person name="White T.C."/>
            <person name="Graser Y."/>
            <person name="Martinez-Rossi N."/>
            <person name="Heitman J."/>
            <person name="Young S.K."/>
            <person name="Zeng Q."/>
            <person name="Gargeya S."/>
            <person name="Abouelleil A."/>
            <person name="Alvarado L."/>
            <person name="Chapman S.B."/>
            <person name="Gainer-Dewar J."/>
            <person name="Goldberg J."/>
            <person name="Griggs A."/>
            <person name="Gujja S."/>
            <person name="Hansen M."/>
            <person name="Howarth C."/>
            <person name="Imamovic A."/>
            <person name="Larimer J."/>
            <person name="Martinez D."/>
            <person name="Murphy C."/>
            <person name="Pearson M.D."/>
            <person name="Persinoti G."/>
            <person name="Poon T."/>
            <person name="Priest M."/>
            <person name="Roberts A.D."/>
            <person name="Saif S."/>
            <person name="Shea T.D."/>
            <person name="Sykes S.N."/>
            <person name="Wortman J."/>
            <person name="Nusbaum C."/>
            <person name="Birren B."/>
        </authorList>
    </citation>
    <scope>NUCLEOTIDE SEQUENCE [LARGE SCALE GENOMIC DNA]</scope>
    <source>
        <strain evidence="17 18">MR816</strain>
    </source>
</reference>
<dbReference type="InterPro" id="IPR037045">
    <property type="entry name" value="S8pro/Inhibitor_I9_sf"/>
</dbReference>
<comment type="similarity">
    <text evidence="3 12 13">Belongs to the peptidase S8 family.</text>
</comment>
<evidence type="ECO:0000256" key="1">
    <source>
        <dbReference type="ARBA" id="ARBA00002101"/>
    </source>
</evidence>
<keyword evidence="18" id="KW-1185">Reference proteome</keyword>
<evidence type="ECO:0000259" key="15">
    <source>
        <dbReference type="Pfam" id="PF00082"/>
    </source>
</evidence>
<organism evidence="17 18">
    <name type="scientific">Trichophyton interdigitale (strain MR816)</name>
    <dbReference type="NCBI Taxonomy" id="1215338"/>
    <lineage>
        <taxon>Eukaryota</taxon>
        <taxon>Fungi</taxon>
        <taxon>Dikarya</taxon>
        <taxon>Ascomycota</taxon>
        <taxon>Pezizomycotina</taxon>
        <taxon>Eurotiomycetes</taxon>
        <taxon>Eurotiomycetidae</taxon>
        <taxon>Onygenales</taxon>
        <taxon>Arthrodermataceae</taxon>
        <taxon>Trichophyton</taxon>
    </lineage>
</organism>
<evidence type="ECO:0000259" key="16">
    <source>
        <dbReference type="Pfam" id="PF05922"/>
    </source>
</evidence>
<evidence type="ECO:0000256" key="14">
    <source>
        <dbReference type="SAM" id="SignalP"/>
    </source>
</evidence>
<evidence type="ECO:0000256" key="7">
    <source>
        <dbReference type="ARBA" id="ARBA00022801"/>
    </source>
</evidence>
<dbReference type="Pfam" id="PF00082">
    <property type="entry name" value="Peptidase_S8"/>
    <property type="match status" value="1"/>
</dbReference>
<keyword evidence="5 12" id="KW-0645">Protease</keyword>
<dbReference type="SUPFAM" id="SSF54897">
    <property type="entry name" value="Protease propeptides/inhibitors"/>
    <property type="match status" value="1"/>
</dbReference>
<dbReference type="PROSITE" id="PS00138">
    <property type="entry name" value="SUBTILASE_SER"/>
    <property type="match status" value="1"/>
</dbReference>
<dbReference type="PROSITE" id="PS51892">
    <property type="entry name" value="SUBTILASE"/>
    <property type="match status" value="1"/>
</dbReference>
<dbReference type="PANTHER" id="PTHR43806">
    <property type="entry name" value="PEPTIDASE S8"/>
    <property type="match status" value="1"/>
</dbReference>
<dbReference type="InterPro" id="IPR022398">
    <property type="entry name" value="Peptidase_S8_His-AS"/>
</dbReference>
<evidence type="ECO:0000256" key="9">
    <source>
        <dbReference type="ARBA" id="ARBA00023026"/>
    </source>
</evidence>
<sequence length="412" mass="42696">MGFITKAIPIVLAALSTVNGAKILEAGPHAETIPNKYIVVMKKEVSDEAFSAHTTWLSQNLNRRVMRRSGSSKAMAGMQDKYSLGGIFRAYSGEFDDAMIKDISGHSDVDYIEPDFVVRTSTNGTNLTRQDNVPSWGLARVSSKQAGGTTYYYDSSAGKGVTAYVIDTGIDINHEDFGGRAKWGKNFVDQMDEDCNGHGTHVAGTVGGTKYGLAKGVSLVAVKVLDCEGSGSNSGVIKGMEWAMREASGGGNGTAKAAGKAVMNMSLGGPRSQASNQAAKAISDAGIFMAVAAGNENMDAQHSSPASEPSVCTVAASTEDDGKADFSNYGQLVDVYAPGKDITSLKPGGSTDTLSGTSMASPHVCGLGAYLIGLGKQGGPGLCDTIKEMAHDAIQSPGEGTTGKLIYNGSGK</sequence>
<feature type="active site" description="Charge relay system" evidence="12">
    <location>
        <position position="198"/>
    </location>
</feature>
<keyword evidence="6 14" id="KW-0732">Signal</keyword>
<evidence type="ECO:0000313" key="17">
    <source>
        <dbReference type="EMBL" id="KDB24326.1"/>
    </source>
</evidence>
<dbReference type="InterPro" id="IPR036852">
    <property type="entry name" value="Peptidase_S8/S53_dom_sf"/>
</dbReference>
<feature type="domain" description="Inhibitor I9" evidence="16">
    <location>
        <begin position="36"/>
        <end position="120"/>
    </location>
</feature>
<dbReference type="OrthoDB" id="206201at2759"/>
<protein>
    <submittedName>
        <fullName evidence="17">Subtilisin-like protease 6</fullName>
    </submittedName>
</protein>
<evidence type="ECO:0000256" key="13">
    <source>
        <dbReference type="RuleBase" id="RU003355"/>
    </source>
</evidence>
<dbReference type="SUPFAM" id="SSF52743">
    <property type="entry name" value="Subtilisin-like"/>
    <property type="match status" value="1"/>
</dbReference>
<evidence type="ECO:0000256" key="2">
    <source>
        <dbReference type="ARBA" id="ARBA00004613"/>
    </source>
</evidence>
<dbReference type="Pfam" id="PF05922">
    <property type="entry name" value="Inhibitor_I9"/>
    <property type="match status" value="1"/>
</dbReference>
<evidence type="ECO:0000256" key="8">
    <source>
        <dbReference type="ARBA" id="ARBA00022825"/>
    </source>
</evidence>
<keyword evidence="9" id="KW-0843">Virulence</keyword>
<dbReference type="HOGENOM" id="CLU_011263_1_3_1"/>
<keyword evidence="4" id="KW-0964">Secreted</keyword>
<dbReference type="InterPro" id="IPR023828">
    <property type="entry name" value="Peptidase_S8_Ser-AS"/>
</dbReference>
<dbReference type="Proteomes" id="UP000024533">
    <property type="component" value="Unassembled WGS sequence"/>
</dbReference>
<dbReference type="GO" id="GO:0004252">
    <property type="term" value="F:serine-type endopeptidase activity"/>
    <property type="evidence" value="ECO:0007669"/>
    <property type="project" value="UniProtKB-UniRule"/>
</dbReference>
<dbReference type="Gene3D" id="3.30.70.80">
    <property type="entry name" value="Peptidase S8 propeptide/proteinase inhibitor I9"/>
    <property type="match status" value="1"/>
</dbReference>
<dbReference type="InterPro" id="IPR050131">
    <property type="entry name" value="Peptidase_S8_subtilisin-like"/>
</dbReference>
<keyword evidence="10" id="KW-0865">Zymogen</keyword>
<dbReference type="OMA" id="DNPPSWG"/>
<evidence type="ECO:0000256" key="11">
    <source>
        <dbReference type="ARBA" id="ARBA00023180"/>
    </source>
</evidence>
<dbReference type="AlphaFoldDB" id="A0A059J8X0"/>